<protein>
    <submittedName>
        <fullName evidence="1">Uncharacterized protein</fullName>
    </submittedName>
</protein>
<dbReference type="AlphaFoldDB" id="A0AA35L3D3"/>
<name>A0AA35L3D3_9SAUR</name>
<gene>
    <name evidence="1" type="ORF">PODLI_1B031387</name>
</gene>
<evidence type="ECO:0000313" key="1">
    <source>
        <dbReference type="EMBL" id="CAI5788428.1"/>
    </source>
</evidence>
<accession>A0AA35L3D3</accession>
<dbReference type="EMBL" id="OX395137">
    <property type="protein sequence ID" value="CAI5788428.1"/>
    <property type="molecule type" value="Genomic_DNA"/>
</dbReference>
<dbReference type="Proteomes" id="UP001178461">
    <property type="component" value="Chromosome 12"/>
</dbReference>
<sequence>MAVFCLNCICSFIYIYNGCNTLQLFLFIALAGKYHFLLSMDPSGGSPSNLLIKSESTDSF</sequence>
<evidence type="ECO:0000313" key="2">
    <source>
        <dbReference type="Proteomes" id="UP001178461"/>
    </source>
</evidence>
<reference evidence="1" key="1">
    <citation type="submission" date="2022-12" db="EMBL/GenBank/DDBJ databases">
        <authorList>
            <person name="Alioto T."/>
            <person name="Alioto T."/>
            <person name="Gomez Garrido J."/>
        </authorList>
    </citation>
    <scope>NUCLEOTIDE SEQUENCE</scope>
</reference>
<organism evidence="1 2">
    <name type="scientific">Podarcis lilfordi</name>
    <name type="common">Lilford's wall lizard</name>
    <dbReference type="NCBI Taxonomy" id="74358"/>
    <lineage>
        <taxon>Eukaryota</taxon>
        <taxon>Metazoa</taxon>
        <taxon>Chordata</taxon>
        <taxon>Craniata</taxon>
        <taxon>Vertebrata</taxon>
        <taxon>Euteleostomi</taxon>
        <taxon>Lepidosauria</taxon>
        <taxon>Squamata</taxon>
        <taxon>Bifurcata</taxon>
        <taxon>Unidentata</taxon>
        <taxon>Episquamata</taxon>
        <taxon>Laterata</taxon>
        <taxon>Lacertibaenia</taxon>
        <taxon>Lacertidae</taxon>
        <taxon>Podarcis</taxon>
    </lineage>
</organism>
<proteinExistence type="predicted"/>
<keyword evidence="2" id="KW-1185">Reference proteome</keyword>